<evidence type="ECO:0000313" key="1">
    <source>
        <dbReference type="EMBL" id="KAJ7986250.1"/>
    </source>
</evidence>
<dbReference type="Proteomes" id="UP001157502">
    <property type="component" value="Chromosome 34"/>
</dbReference>
<comment type="caution">
    <text evidence="1">The sequence shown here is derived from an EMBL/GenBank/DDBJ whole genome shotgun (WGS) entry which is preliminary data.</text>
</comment>
<proteinExistence type="predicted"/>
<keyword evidence="2" id="KW-1185">Reference proteome</keyword>
<dbReference type="EMBL" id="CM055761">
    <property type="protein sequence ID" value="KAJ7986250.1"/>
    <property type="molecule type" value="Genomic_DNA"/>
</dbReference>
<sequence>MGTAPSHLLDDGTSKYIRDFAEATLKEFSPHYRRQHPVAFFSHVCDELEQQKEKKTQLLKQKAPPKSGKVLYEEQVLLFDDTRKWKERYMVVRANYSLECHDSVESFIKGAPPRHTLLPTGGVVLTTEEKYMAMVDKCFPVSETSDVNEKFAPPVIGMPGQFPVYLRLPYRSDYYFCFQREAHQASFLSILSDCIRHQNQDFLKKNTVEVQAFLKAIQLYRQEKGFYDSWNMLIGSYVRVMANLVMEDLLPSLEKDILPRLQAKKTEKKRVWFAIVEEAYILVQEHLLVGLSALKEECGIAASQQEVLMRSDMDQIQNSRTYLEKKLQASVSEPAHKFCSESVQPYLASILDELMGPISIGFQEARVLIDNQMDQLCESFQEGVVTEELKQVLADMRRPNLLDCYQRIHSLHDQLHNLQERFGFSNIDSLVHSTQIDLQQLVENAAYTFELMFLKAIEEDHENIGSTMEKSKHMVLKQYDHDSSATRKRIFQEALVGIVLPHIKKNLAPTCKTELQGLEQFIYADYSNFIHVENIYEDILQQCLVQEVSKVVKEAVSLKKHNLLTDSRDLLSRSSRSSLLSTSSPSTPARRLGHPRQVVGGSAADVESDSLEVDTAQVFDYAVEDTVSKPVASETKTTHTLEPTRIAQVNVPKIAKADVNPASTAPQAETKKLDTPISTENVMATKESVIIEGLDVQTAPSAPADGEKPGETDEAPLPSAYPVSDNPVADLDLVAESNSPQKSDSTAAPGGEKRVTPLSSREMQGSTSKSPVRIAAEPNVEVWVGNPVPPNLVSKAAGPGDREANTEAQPDTQGTSPSEPINEVLQTRESSEGVPLDCVKEIRNLVVELLEVKETV</sequence>
<accession>A0ACC2F4T4</accession>
<evidence type="ECO:0000313" key="2">
    <source>
        <dbReference type="Proteomes" id="UP001157502"/>
    </source>
</evidence>
<organism evidence="1 2">
    <name type="scientific">Dallia pectoralis</name>
    <name type="common">Alaska blackfish</name>
    <dbReference type="NCBI Taxonomy" id="75939"/>
    <lineage>
        <taxon>Eukaryota</taxon>
        <taxon>Metazoa</taxon>
        <taxon>Chordata</taxon>
        <taxon>Craniata</taxon>
        <taxon>Vertebrata</taxon>
        <taxon>Euteleostomi</taxon>
        <taxon>Actinopterygii</taxon>
        <taxon>Neopterygii</taxon>
        <taxon>Teleostei</taxon>
        <taxon>Protacanthopterygii</taxon>
        <taxon>Esociformes</taxon>
        <taxon>Umbridae</taxon>
        <taxon>Dallia</taxon>
    </lineage>
</organism>
<reference evidence="1" key="1">
    <citation type="submission" date="2021-05" db="EMBL/GenBank/DDBJ databases">
        <authorList>
            <person name="Pan Q."/>
            <person name="Jouanno E."/>
            <person name="Zahm M."/>
            <person name="Klopp C."/>
            <person name="Cabau C."/>
            <person name="Louis A."/>
            <person name="Berthelot C."/>
            <person name="Parey E."/>
            <person name="Roest Crollius H."/>
            <person name="Montfort J."/>
            <person name="Robinson-Rechavi M."/>
            <person name="Bouchez O."/>
            <person name="Lampietro C."/>
            <person name="Lopez Roques C."/>
            <person name="Donnadieu C."/>
            <person name="Postlethwait J."/>
            <person name="Bobe J."/>
            <person name="Dillon D."/>
            <person name="Chandos A."/>
            <person name="von Hippel F."/>
            <person name="Guiguen Y."/>
        </authorList>
    </citation>
    <scope>NUCLEOTIDE SEQUENCE</scope>
    <source>
        <strain evidence="1">YG-Jan2019</strain>
    </source>
</reference>
<protein>
    <submittedName>
        <fullName evidence="1">Uncharacterized protein</fullName>
    </submittedName>
</protein>
<name>A0ACC2F4T4_DALPE</name>
<gene>
    <name evidence="1" type="ORF">DPEC_G00338000</name>
</gene>